<evidence type="ECO:0000256" key="3">
    <source>
        <dbReference type="ARBA" id="ARBA00023237"/>
    </source>
</evidence>
<evidence type="ECO:0000256" key="4">
    <source>
        <dbReference type="PROSITE-ProRule" id="PRU00473"/>
    </source>
</evidence>
<accession>A0A4P6Q6C5</accession>
<sequence precursor="true">MRGRGEAVLVLAAVLAVGPALVGATGAPGAADVGASGRAASISGLDAEGSVSALDLEAAVQPLQKEDVEGTTTTVTVAADVLFEFDEAEPTDVASGELADIADRLRGVSGPVQVIGHTDGPGDDAYNQRLSERRAEAVRDVLTRELGADAPEFEVSGRGSEDPVADETDDEGNDLPLGRAQNRRVEIVFDGT</sequence>
<evidence type="ECO:0000313" key="9">
    <source>
        <dbReference type="Proteomes" id="UP000292235"/>
    </source>
</evidence>
<dbReference type="SUPFAM" id="SSF103088">
    <property type="entry name" value="OmpA-like"/>
    <property type="match status" value="1"/>
</dbReference>
<dbReference type="AlphaFoldDB" id="A0A4P6Q6C5"/>
<dbReference type="PROSITE" id="PS51123">
    <property type="entry name" value="OMPA_2"/>
    <property type="match status" value="1"/>
</dbReference>
<dbReference type="PANTHER" id="PTHR30329">
    <property type="entry name" value="STATOR ELEMENT OF FLAGELLAR MOTOR COMPLEX"/>
    <property type="match status" value="1"/>
</dbReference>
<feature type="signal peptide" evidence="6">
    <location>
        <begin position="1"/>
        <end position="22"/>
    </location>
</feature>
<dbReference type="KEGG" id="strr:EKD16_20555"/>
<gene>
    <name evidence="8" type="primary">oprF</name>
    <name evidence="8" type="ORF">EKD16_20555</name>
</gene>
<protein>
    <submittedName>
        <fullName evidence="8">Outer membrane porin F</fullName>
    </submittedName>
</protein>
<reference evidence="8 9" key="1">
    <citation type="submission" date="2019-02" db="EMBL/GenBank/DDBJ databases">
        <authorList>
            <person name="Khodamoradi S."/>
            <person name="Hahnke R.L."/>
            <person name="Kaempfer P."/>
            <person name="Schumann P."/>
            <person name="Rohde M."/>
            <person name="Steinert M."/>
            <person name="Luzhetskyy A."/>
            <person name="Wink J."/>
            <person name="Ruckert C."/>
        </authorList>
    </citation>
    <scope>NUCLEOTIDE SEQUENCE [LARGE SCALE GENOMIC DNA]</scope>
    <source>
        <strain evidence="8 9">M2</strain>
    </source>
</reference>
<evidence type="ECO:0000256" key="6">
    <source>
        <dbReference type="SAM" id="SignalP"/>
    </source>
</evidence>
<feature type="region of interest" description="Disordered" evidence="5">
    <location>
        <begin position="148"/>
        <end position="181"/>
    </location>
</feature>
<dbReference type="InterPro" id="IPR006665">
    <property type="entry name" value="OmpA-like"/>
</dbReference>
<dbReference type="Proteomes" id="UP000292235">
    <property type="component" value="Chromosome"/>
</dbReference>
<keyword evidence="3" id="KW-0998">Cell outer membrane</keyword>
<evidence type="ECO:0000313" key="8">
    <source>
        <dbReference type="EMBL" id="QBI55870.1"/>
    </source>
</evidence>
<feature type="domain" description="OmpA-like" evidence="7">
    <location>
        <begin position="70"/>
        <end position="192"/>
    </location>
</feature>
<keyword evidence="9" id="KW-1185">Reference proteome</keyword>
<proteinExistence type="predicted"/>
<dbReference type="OrthoDB" id="5166631at2"/>
<dbReference type="GO" id="GO:0009279">
    <property type="term" value="C:cell outer membrane"/>
    <property type="evidence" value="ECO:0007669"/>
    <property type="project" value="UniProtKB-SubCell"/>
</dbReference>
<dbReference type="RefSeq" id="WP_131100246.1">
    <property type="nucleotide sequence ID" value="NZ_CP036455.1"/>
</dbReference>
<keyword evidence="2 4" id="KW-0472">Membrane</keyword>
<evidence type="ECO:0000256" key="2">
    <source>
        <dbReference type="ARBA" id="ARBA00023136"/>
    </source>
</evidence>
<feature type="chain" id="PRO_5038994821" evidence="6">
    <location>
        <begin position="23"/>
        <end position="192"/>
    </location>
</feature>
<feature type="compositionally biased region" description="Acidic residues" evidence="5">
    <location>
        <begin position="163"/>
        <end position="173"/>
    </location>
</feature>
<dbReference type="InterPro" id="IPR006664">
    <property type="entry name" value="OMP_bac"/>
</dbReference>
<evidence type="ECO:0000256" key="5">
    <source>
        <dbReference type="SAM" id="MobiDB-lite"/>
    </source>
</evidence>
<dbReference type="InterPro" id="IPR036737">
    <property type="entry name" value="OmpA-like_sf"/>
</dbReference>
<dbReference type="Gene3D" id="3.30.1330.60">
    <property type="entry name" value="OmpA-like domain"/>
    <property type="match status" value="1"/>
</dbReference>
<dbReference type="EMBL" id="CP036455">
    <property type="protein sequence ID" value="QBI55870.1"/>
    <property type="molecule type" value="Genomic_DNA"/>
</dbReference>
<evidence type="ECO:0000259" key="7">
    <source>
        <dbReference type="PROSITE" id="PS51123"/>
    </source>
</evidence>
<comment type="subcellular location">
    <subcellularLocation>
        <location evidence="1">Cell outer membrane</location>
    </subcellularLocation>
</comment>
<dbReference type="Pfam" id="PF00691">
    <property type="entry name" value="OmpA"/>
    <property type="match status" value="1"/>
</dbReference>
<organism evidence="8 9">
    <name type="scientific">Streptomonospora litoralis</name>
    <dbReference type="NCBI Taxonomy" id="2498135"/>
    <lineage>
        <taxon>Bacteria</taxon>
        <taxon>Bacillati</taxon>
        <taxon>Actinomycetota</taxon>
        <taxon>Actinomycetes</taxon>
        <taxon>Streptosporangiales</taxon>
        <taxon>Nocardiopsidaceae</taxon>
        <taxon>Streptomonospora</taxon>
    </lineage>
</organism>
<dbReference type="PRINTS" id="PR01021">
    <property type="entry name" value="OMPADOMAIN"/>
</dbReference>
<dbReference type="CDD" id="cd07185">
    <property type="entry name" value="OmpA_C-like"/>
    <property type="match status" value="1"/>
</dbReference>
<dbReference type="PANTHER" id="PTHR30329:SF21">
    <property type="entry name" value="LIPOPROTEIN YIAD-RELATED"/>
    <property type="match status" value="1"/>
</dbReference>
<dbReference type="InterPro" id="IPR050330">
    <property type="entry name" value="Bact_OuterMem_StrucFunc"/>
</dbReference>
<evidence type="ECO:0000256" key="1">
    <source>
        <dbReference type="ARBA" id="ARBA00004442"/>
    </source>
</evidence>
<keyword evidence="6" id="KW-0732">Signal</keyword>
<name>A0A4P6Q6C5_9ACTN</name>